<sequence length="342" mass="38051">MKSNIIGYAKPLCIAAAMALTGCATMEGQIQVKPDLYTESKDAYLLDNSKPIELPQNYSTRNYKRLVVATSFFGNEDAGNYEDLPLETVSTIMETEISKLKRFTIVSRNLGQKGKAAEKRFQDIGTTESRNKMRFGKGLNADYGLVAGISAVKEEYDRVDHNELLYVIRVDYQLIDFETDEIIESDSAEGRTVRQIFRLPSGKIIGGFDQSQENEAINQAAINALKVVSNKIGNKLPVGGQVTGFRGNRFQIDRGYENGFMGKQVVTLYMSDMGIDLPLAVGEVTPGAQQSPGKIIRWSNDPDVQDLVADIKADPMFFRKNDIFAVSNAMPLPPEWDNNYKD</sequence>
<gene>
    <name evidence="2" type="ORF">GZ78_21260</name>
</gene>
<dbReference type="PROSITE" id="PS51257">
    <property type="entry name" value="PROKAR_LIPOPROTEIN"/>
    <property type="match status" value="1"/>
</dbReference>
<evidence type="ECO:0000256" key="1">
    <source>
        <dbReference type="SAM" id="SignalP"/>
    </source>
</evidence>
<proteinExistence type="predicted"/>
<dbReference type="Gene3D" id="3.40.50.10610">
    <property type="entry name" value="ABC-type transport auxiliary lipoprotein component"/>
    <property type="match status" value="1"/>
</dbReference>
<dbReference type="AlphaFoldDB" id="A0A081ND77"/>
<evidence type="ECO:0000313" key="2">
    <source>
        <dbReference type="EMBL" id="KEQ16400.1"/>
    </source>
</evidence>
<feature type="signal peptide" evidence="1">
    <location>
        <begin position="1"/>
        <end position="19"/>
    </location>
</feature>
<dbReference type="OrthoDB" id="5854192at2"/>
<keyword evidence="1" id="KW-0732">Signal</keyword>
<comment type="caution">
    <text evidence="2">The sequence shown here is derived from an EMBL/GenBank/DDBJ whole genome shotgun (WGS) entry which is preliminary data.</text>
</comment>
<evidence type="ECO:0000313" key="3">
    <source>
        <dbReference type="Proteomes" id="UP000028073"/>
    </source>
</evidence>
<dbReference type="EMBL" id="JOKH01000005">
    <property type="protein sequence ID" value="KEQ16400.1"/>
    <property type="molecule type" value="Genomic_DNA"/>
</dbReference>
<protein>
    <recommendedName>
        <fullName evidence="4">Curli production assembly/transport component CsgG</fullName>
    </recommendedName>
</protein>
<dbReference type="Proteomes" id="UP000028073">
    <property type="component" value="Unassembled WGS sequence"/>
</dbReference>
<reference evidence="2 3" key="1">
    <citation type="submission" date="2014-06" db="EMBL/GenBank/DDBJ databases">
        <title>Whole Genome Sequences of Three Symbiotic Endozoicomonas Bacteria.</title>
        <authorList>
            <person name="Neave M.J."/>
            <person name="Apprill A."/>
            <person name="Voolstra C.R."/>
        </authorList>
    </citation>
    <scope>NUCLEOTIDE SEQUENCE [LARGE SCALE GENOMIC DNA]</scope>
    <source>
        <strain evidence="2 3">DSM 25634</strain>
    </source>
</reference>
<dbReference type="STRING" id="1137799.GZ78_21260"/>
<dbReference type="eggNOG" id="ENOG502Z990">
    <property type="taxonomic scope" value="Bacteria"/>
</dbReference>
<organism evidence="2 3">
    <name type="scientific">Endozoicomonas numazuensis</name>
    <dbReference type="NCBI Taxonomy" id="1137799"/>
    <lineage>
        <taxon>Bacteria</taxon>
        <taxon>Pseudomonadati</taxon>
        <taxon>Pseudomonadota</taxon>
        <taxon>Gammaproteobacteria</taxon>
        <taxon>Oceanospirillales</taxon>
        <taxon>Endozoicomonadaceae</taxon>
        <taxon>Endozoicomonas</taxon>
    </lineage>
</organism>
<feature type="chain" id="PRO_5001760715" description="Curli production assembly/transport component CsgG" evidence="1">
    <location>
        <begin position="20"/>
        <end position="342"/>
    </location>
</feature>
<keyword evidence="3" id="KW-1185">Reference proteome</keyword>
<dbReference type="RefSeq" id="WP_034839889.1">
    <property type="nucleotide sequence ID" value="NZ_JOKH01000005.1"/>
</dbReference>
<name>A0A081ND77_9GAMM</name>
<evidence type="ECO:0008006" key="4">
    <source>
        <dbReference type="Google" id="ProtNLM"/>
    </source>
</evidence>
<accession>A0A081ND77</accession>